<protein>
    <submittedName>
        <fullName evidence="3">Type VI secretion system baseplate subunit TssE</fullName>
    </submittedName>
</protein>
<feature type="compositionally biased region" description="Basic and acidic residues" evidence="1">
    <location>
        <begin position="26"/>
        <end position="44"/>
    </location>
</feature>
<dbReference type="Pfam" id="PF04965">
    <property type="entry name" value="GPW_gp25"/>
    <property type="match status" value="1"/>
</dbReference>
<dbReference type="AlphaFoldDB" id="A0A2K9EHX2"/>
<dbReference type="EMBL" id="CP025408">
    <property type="protein sequence ID" value="AUH32947.1"/>
    <property type="molecule type" value="Genomic_DNA"/>
</dbReference>
<dbReference type="InterPro" id="IPR007048">
    <property type="entry name" value="IraD/Gp25-like"/>
</dbReference>
<dbReference type="Gene3D" id="3.10.450.40">
    <property type="match status" value="1"/>
</dbReference>
<dbReference type="PANTHER" id="PTHR38595">
    <property type="entry name" value="CYTOPLASMIC PROTEIN-RELATED"/>
    <property type="match status" value="1"/>
</dbReference>
<reference evidence="3 4" key="1">
    <citation type="submission" date="2017-12" db="EMBL/GenBank/DDBJ databases">
        <authorList>
            <person name="Hurst M.R.H."/>
        </authorList>
    </citation>
    <scope>NUCLEOTIDE SEQUENCE [LARGE SCALE GENOMIC DNA]</scope>
    <source>
        <strain evidence="3 4">BM15</strain>
    </source>
</reference>
<dbReference type="PANTHER" id="PTHR38595:SF1">
    <property type="entry name" value="TYPE VI SECRETION SYSTEM COMPONENT TSSE1"/>
    <property type="match status" value="1"/>
</dbReference>
<name>A0A2K9EHX2_9RHOB</name>
<organism evidence="3 4">
    <name type="scientific">Paracoccus tegillarcae</name>
    <dbReference type="NCBI Taxonomy" id="1529068"/>
    <lineage>
        <taxon>Bacteria</taxon>
        <taxon>Pseudomonadati</taxon>
        <taxon>Pseudomonadota</taxon>
        <taxon>Alphaproteobacteria</taxon>
        <taxon>Rhodobacterales</taxon>
        <taxon>Paracoccaceae</taxon>
        <taxon>Paracoccus</taxon>
    </lineage>
</organism>
<evidence type="ECO:0000259" key="2">
    <source>
        <dbReference type="Pfam" id="PF04965"/>
    </source>
</evidence>
<dbReference type="RefSeq" id="WP_101459620.1">
    <property type="nucleotide sequence ID" value="NZ_CP025408.1"/>
</dbReference>
<dbReference type="OrthoDB" id="119583at2"/>
<evidence type="ECO:0000313" key="3">
    <source>
        <dbReference type="EMBL" id="AUH32947.1"/>
    </source>
</evidence>
<feature type="domain" description="IraD/Gp25-like" evidence="2">
    <location>
        <begin position="59"/>
        <end position="161"/>
    </location>
</feature>
<feature type="region of interest" description="Disordered" evidence="1">
    <location>
        <begin position="21"/>
        <end position="59"/>
    </location>
</feature>
<dbReference type="KEGG" id="paro:CUV01_05655"/>
<proteinExistence type="predicted"/>
<dbReference type="InterPro" id="IPR017737">
    <property type="entry name" value="TssE1-like"/>
</dbReference>
<evidence type="ECO:0000256" key="1">
    <source>
        <dbReference type="SAM" id="MobiDB-lite"/>
    </source>
</evidence>
<dbReference type="Proteomes" id="UP000233742">
    <property type="component" value="Chromosome"/>
</dbReference>
<sequence length="188" mass="21164">MSRSPRTKPDRQMSIMQIFRASARAGDARDAAPAERRVDEDRMISVRRRQSRDGTDPASLQADLAADLGSLMNTVRLDAMVPLTDAPLVERSIVNFGFRDMSSLTQSQETNSRIAASIRESLIRHEPRLIAETLEVRVSERDEMTDQRIFFDITAEMRASPADLPMDFVAEVDLGAGKLRMTGRRVER</sequence>
<dbReference type="SUPFAM" id="SSF160719">
    <property type="entry name" value="gpW/gp25-like"/>
    <property type="match status" value="1"/>
</dbReference>
<dbReference type="InterPro" id="IPR053176">
    <property type="entry name" value="T6SS_TssE1-like"/>
</dbReference>
<accession>A0A2K9EHX2</accession>
<keyword evidence="4" id="KW-1185">Reference proteome</keyword>
<dbReference type="NCBIfam" id="TIGR03357">
    <property type="entry name" value="VI_zyme"/>
    <property type="match status" value="1"/>
</dbReference>
<evidence type="ECO:0000313" key="4">
    <source>
        <dbReference type="Proteomes" id="UP000233742"/>
    </source>
</evidence>
<gene>
    <name evidence="3" type="ORF">CUV01_05655</name>
</gene>